<proteinExistence type="predicted"/>
<keyword evidence="2" id="KW-0812">Transmembrane</keyword>
<keyword evidence="2" id="KW-0472">Membrane</keyword>
<feature type="transmembrane region" description="Helical" evidence="2">
    <location>
        <begin position="408"/>
        <end position="437"/>
    </location>
</feature>
<comment type="caution">
    <text evidence="3">The sequence shown here is derived from an EMBL/GenBank/DDBJ whole genome shotgun (WGS) entry which is preliminary data.</text>
</comment>
<feature type="transmembrane region" description="Helical" evidence="2">
    <location>
        <begin position="665"/>
        <end position="684"/>
    </location>
</feature>
<protein>
    <recommendedName>
        <fullName evidence="5">Prominin</fullName>
    </recommendedName>
</protein>
<evidence type="ECO:0008006" key="5">
    <source>
        <dbReference type="Google" id="ProtNLM"/>
    </source>
</evidence>
<dbReference type="AlphaFoldDB" id="A0A016TG17"/>
<organism evidence="3 4">
    <name type="scientific">Ancylostoma ceylanicum</name>
    <dbReference type="NCBI Taxonomy" id="53326"/>
    <lineage>
        <taxon>Eukaryota</taxon>
        <taxon>Metazoa</taxon>
        <taxon>Ecdysozoa</taxon>
        <taxon>Nematoda</taxon>
        <taxon>Chromadorea</taxon>
        <taxon>Rhabditida</taxon>
        <taxon>Rhabditina</taxon>
        <taxon>Rhabditomorpha</taxon>
        <taxon>Strongyloidea</taxon>
        <taxon>Ancylostomatidae</taxon>
        <taxon>Ancylostomatinae</taxon>
        <taxon>Ancylostoma</taxon>
    </lineage>
</organism>
<evidence type="ECO:0000313" key="3">
    <source>
        <dbReference type="EMBL" id="EYC01924.1"/>
    </source>
</evidence>
<keyword evidence="2" id="KW-1133">Transmembrane helix</keyword>
<evidence type="ECO:0000313" key="4">
    <source>
        <dbReference type="Proteomes" id="UP000024635"/>
    </source>
</evidence>
<dbReference type="PANTHER" id="PTHR11238">
    <property type="entry name" value="PROMININ ISOFORM D-RELATED"/>
    <property type="match status" value="1"/>
</dbReference>
<keyword evidence="1" id="KW-0175">Coiled coil</keyword>
<reference evidence="4" key="1">
    <citation type="journal article" date="2015" name="Nat. Genet.">
        <title>The genome and transcriptome of the zoonotic hookworm Ancylostoma ceylanicum identify infection-specific gene families.</title>
        <authorList>
            <person name="Schwarz E.M."/>
            <person name="Hu Y."/>
            <person name="Antoshechkin I."/>
            <person name="Miller M.M."/>
            <person name="Sternberg P.W."/>
            <person name="Aroian R.V."/>
        </authorList>
    </citation>
    <scope>NUCLEOTIDE SEQUENCE</scope>
    <source>
        <strain evidence="4">HY135</strain>
    </source>
</reference>
<dbReference type="PANTHER" id="PTHR11238:SF9">
    <property type="entry name" value="PROMININ, ISOFORM D"/>
    <property type="match status" value="1"/>
</dbReference>
<feature type="transmembrane region" description="Helical" evidence="2">
    <location>
        <begin position="118"/>
        <end position="144"/>
    </location>
</feature>
<feature type="transmembrane region" description="Helical" evidence="2">
    <location>
        <begin position="358"/>
        <end position="387"/>
    </location>
</feature>
<name>A0A016TG17_9BILA</name>
<dbReference type="OrthoDB" id="5873137at2759"/>
<sequence length="725" mass="81672">MSGPITVCPVPEATNYSRNSVYLHNLTWYYDYTALAMRFAVSTISDGAIQRVAKAINNPKETSILIMEDIVRNGYILAIVVVSVVFSFMLLVSLIVACTSHFHSGGKRMPSNNSICCAMLSFTFCLIMATSGGIIFGSSTFLVISGIKLLPTQVNRSSEDIGEFVFAFGENLHCNFNNEEQMLRVQTKQMVESMHKLSDSIRTELDTSMIATAIAQEESLQKRLLGVENLMKSNRKSKVVDELRSEVQAILLTEDHLSLNLEAETNIVTGERTLLNSQLQQLKPEVEDTGKRIDELRNDIKESVAQTDEHQKAIVSELTVYKKMFNDIVTKVEAEAKLFRRAVYNVMKENDYTNKASFYMLFILLLPLTLILLCLIGLTFLVARYIANCCSATYDEYPMRGFPSRVGATLLGCGGYVAMLISVLLFAMVAICFILAFTSMFLCVSLFEDEDLRVLYALPKMEFKGSIATRNITLTLHDTFYKCKNGFTFFDAIDGDQIWAQKELEKKLSALRKTSYRRKIRNFYISDKLQENIEAFVQQLKSRLNKLQEAIKRLRNAGGYDLPSGFNRAKVQSECDQMLRECQEFTSSVEKLSQMLILVTSRSRRDTIAKKIHSLMVDLENAIVRRVANLLRTINDLSPQCEALMSIWNDFGYYMCNVVAVPAQGLWVACLVTAIGSLAIYSALFEATTFLANYADYSEDAVSSLKIQLNLCSQFLLTPGGRMHH</sequence>
<dbReference type="Proteomes" id="UP000024635">
    <property type="component" value="Unassembled WGS sequence"/>
</dbReference>
<gene>
    <name evidence="3" type="primary">Acey_s0103.g3542</name>
    <name evidence="3" type="ORF">Y032_0103g3542</name>
</gene>
<evidence type="ECO:0000256" key="2">
    <source>
        <dbReference type="SAM" id="Phobius"/>
    </source>
</evidence>
<dbReference type="EMBL" id="JARK01001439">
    <property type="protein sequence ID" value="EYC01924.1"/>
    <property type="molecule type" value="Genomic_DNA"/>
</dbReference>
<feature type="coiled-coil region" evidence="1">
    <location>
        <begin position="286"/>
        <end position="313"/>
    </location>
</feature>
<keyword evidence="4" id="KW-1185">Reference proteome</keyword>
<feature type="coiled-coil region" evidence="1">
    <location>
        <begin position="530"/>
        <end position="557"/>
    </location>
</feature>
<evidence type="ECO:0000256" key="1">
    <source>
        <dbReference type="SAM" id="Coils"/>
    </source>
</evidence>
<feature type="transmembrane region" description="Helical" evidence="2">
    <location>
        <begin position="75"/>
        <end position="97"/>
    </location>
</feature>
<accession>A0A016TG17</accession>